<dbReference type="EMBL" id="JBHUCM010000070">
    <property type="protein sequence ID" value="MFD1547065.1"/>
    <property type="molecule type" value="Genomic_DNA"/>
</dbReference>
<organism evidence="1 2">
    <name type="scientific">Nonomuraea guangzhouensis</name>
    <dbReference type="NCBI Taxonomy" id="1291555"/>
    <lineage>
        <taxon>Bacteria</taxon>
        <taxon>Bacillati</taxon>
        <taxon>Actinomycetota</taxon>
        <taxon>Actinomycetes</taxon>
        <taxon>Streptosporangiales</taxon>
        <taxon>Streptosporangiaceae</taxon>
        <taxon>Nonomuraea</taxon>
    </lineage>
</organism>
<evidence type="ECO:0000313" key="2">
    <source>
        <dbReference type="Proteomes" id="UP001597097"/>
    </source>
</evidence>
<reference evidence="2" key="1">
    <citation type="journal article" date="2019" name="Int. J. Syst. Evol. Microbiol.">
        <title>The Global Catalogue of Microorganisms (GCM) 10K type strain sequencing project: providing services to taxonomists for standard genome sequencing and annotation.</title>
        <authorList>
            <consortium name="The Broad Institute Genomics Platform"/>
            <consortium name="The Broad Institute Genome Sequencing Center for Infectious Disease"/>
            <person name="Wu L."/>
            <person name="Ma J."/>
        </authorList>
    </citation>
    <scope>NUCLEOTIDE SEQUENCE [LARGE SCALE GENOMIC DNA]</scope>
    <source>
        <strain evidence="2">CGMCC 1.15399</strain>
    </source>
</reference>
<dbReference type="RefSeq" id="WP_219536528.1">
    <property type="nucleotide sequence ID" value="NZ_JAHKRM010000031.1"/>
</dbReference>
<comment type="caution">
    <text evidence="1">The sequence shown here is derived from an EMBL/GenBank/DDBJ whole genome shotgun (WGS) entry which is preliminary data.</text>
</comment>
<keyword evidence="2" id="KW-1185">Reference proteome</keyword>
<accession>A0ABW4GWQ5</accession>
<dbReference type="Proteomes" id="UP001597097">
    <property type="component" value="Unassembled WGS sequence"/>
</dbReference>
<evidence type="ECO:0000313" key="1">
    <source>
        <dbReference type="EMBL" id="MFD1547065.1"/>
    </source>
</evidence>
<name>A0ABW4GWQ5_9ACTN</name>
<sequence>MWPTIPRDEAAQLAVLEQTYPRWRIRKRPTGMWTATRVVAPTASQAAAGLQSYLLLPTLDDLAAALCGQFLIAQTVR</sequence>
<proteinExistence type="predicted"/>
<gene>
    <name evidence="1" type="ORF">ACFSJ0_59205</name>
</gene>
<protein>
    <submittedName>
        <fullName evidence="1">Uncharacterized protein</fullName>
    </submittedName>
</protein>